<keyword evidence="17" id="KW-0233">DNA recombination</keyword>
<evidence type="ECO:0000256" key="7">
    <source>
        <dbReference type="ARBA" id="ARBA00022490"/>
    </source>
</evidence>
<accession>E0VAR7</accession>
<keyword evidence="18" id="KW-0234">DNA repair</keyword>
<dbReference type="Gene3D" id="2.60.200.20">
    <property type="match status" value="1"/>
</dbReference>
<comment type="subcellular location">
    <subcellularLocation>
        <location evidence="4">Chromosome</location>
        <location evidence="4">Centromere</location>
        <location evidence="4">Kinetochore</location>
    </subcellularLocation>
    <subcellularLocation>
        <location evidence="3">Cytoplasm</location>
        <location evidence="3">Cytoskeleton</location>
        <location evidence="3">Microtubule organizing center</location>
        <location evidence="3">Centrosome</location>
        <location evidence="3">Centriolar satellite</location>
    </subcellularLocation>
    <subcellularLocation>
        <location evidence="5">Cytoplasm</location>
        <location evidence="5">Cytoskeleton</location>
        <location evidence="5">Spindle pole</location>
    </subcellularLocation>
    <subcellularLocation>
        <location evidence="1">Lysosome</location>
    </subcellularLocation>
    <subcellularLocation>
        <location evidence="2">Nucleus</location>
        <location evidence="2">Nucleolus</location>
    </subcellularLocation>
</comment>
<feature type="region of interest" description="Disordered" evidence="25">
    <location>
        <begin position="79"/>
        <end position="162"/>
    </location>
</feature>
<dbReference type="GO" id="GO:0033044">
    <property type="term" value="P:regulation of chromosome organization"/>
    <property type="evidence" value="ECO:0007669"/>
    <property type="project" value="UniProtKB-ARBA"/>
</dbReference>
<keyword evidence="26" id="KW-0732">Signal</keyword>
<dbReference type="GO" id="GO:0005730">
    <property type="term" value="C:nucleolus"/>
    <property type="evidence" value="ECO:0007669"/>
    <property type="project" value="UniProtKB-SubCell"/>
</dbReference>
<evidence type="ECO:0000256" key="19">
    <source>
        <dbReference type="ARBA" id="ARBA00023212"/>
    </source>
</evidence>
<keyword evidence="11" id="KW-0832">Ubl conjugation</keyword>
<proteinExistence type="predicted"/>
<dbReference type="GO" id="GO:0044545">
    <property type="term" value="C:NSL complex"/>
    <property type="evidence" value="ECO:0007669"/>
    <property type="project" value="TreeGrafter"/>
</dbReference>
<dbReference type="VEuPathDB" id="VectorBase:PHUM043250"/>
<reference evidence="28" key="1">
    <citation type="submission" date="2007-04" db="EMBL/GenBank/DDBJ databases">
        <title>Annotation of Pediculus humanus corporis strain USDA.</title>
        <authorList>
            <person name="Kirkness E."/>
            <person name="Hannick L."/>
            <person name="Hass B."/>
            <person name="Bruggner R."/>
            <person name="Lawson D."/>
            <person name="Bidwell S."/>
            <person name="Joardar V."/>
            <person name="Caler E."/>
            <person name="Walenz B."/>
            <person name="Inman J."/>
            <person name="Schobel S."/>
            <person name="Galinsky K."/>
            <person name="Amedeo P."/>
            <person name="Strausberg R."/>
        </authorList>
    </citation>
    <scope>NUCLEOTIDE SEQUENCE</scope>
    <source>
        <strain evidence="28">USDA</strain>
    </source>
</reference>
<evidence type="ECO:0000313" key="29">
    <source>
        <dbReference type="EnsemblMetazoa" id="PHUM043250-PA"/>
    </source>
</evidence>
<dbReference type="CDD" id="cd22687">
    <property type="entry name" value="FHA_MCRS1"/>
    <property type="match status" value="1"/>
</dbReference>
<dbReference type="SUPFAM" id="SSF49879">
    <property type="entry name" value="SMAD/FHA domain"/>
    <property type="match status" value="1"/>
</dbReference>
<dbReference type="EMBL" id="DS235014">
    <property type="protein sequence ID" value="EEB10473.1"/>
    <property type="molecule type" value="Genomic_DNA"/>
</dbReference>
<evidence type="ECO:0000256" key="6">
    <source>
        <dbReference type="ARBA" id="ARBA00022454"/>
    </source>
</evidence>
<dbReference type="GO" id="GO:0000776">
    <property type="term" value="C:kinetochore"/>
    <property type="evidence" value="ECO:0007669"/>
    <property type="project" value="UniProtKB-KW"/>
</dbReference>
<feature type="domain" description="FHA" evidence="27">
    <location>
        <begin position="394"/>
        <end position="450"/>
    </location>
</feature>
<evidence type="ECO:0000256" key="5">
    <source>
        <dbReference type="ARBA" id="ARBA00004647"/>
    </source>
</evidence>
<evidence type="ECO:0000256" key="23">
    <source>
        <dbReference type="ARBA" id="ARBA00068815"/>
    </source>
</evidence>
<dbReference type="GO" id="GO:0005764">
    <property type="term" value="C:lysosome"/>
    <property type="evidence" value="ECO:0007669"/>
    <property type="project" value="UniProtKB-SubCell"/>
</dbReference>
<evidence type="ECO:0000256" key="11">
    <source>
        <dbReference type="ARBA" id="ARBA00022843"/>
    </source>
</evidence>
<dbReference type="STRING" id="121224.E0VAR7"/>
<dbReference type="InterPro" id="IPR000253">
    <property type="entry name" value="FHA_dom"/>
</dbReference>
<evidence type="ECO:0000313" key="28">
    <source>
        <dbReference type="EMBL" id="EEB10473.1"/>
    </source>
</evidence>
<keyword evidence="20" id="KW-0458">Lysosome</keyword>
<dbReference type="GO" id="GO:0006310">
    <property type="term" value="P:DNA recombination"/>
    <property type="evidence" value="ECO:0007669"/>
    <property type="project" value="UniProtKB-KW"/>
</dbReference>
<dbReference type="GO" id="GO:0045944">
    <property type="term" value="P:positive regulation of transcription by RNA polymerase II"/>
    <property type="evidence" value="ECO:0007669"/>
    <property type="project" value="TreeGrafter"/>
</dbReference>
<dbReference type="GO" id="GO:0006325">
    <property type="term" value="P:chromatin organization"/>
    <property type="evidence" value="ECO:0007669"/>
    <property type="project" value="UniProtKB-KW"/>
</dbReference>
<evidence type="ECO:0000256" key="8">
    <source>
        <dbReference type="ARBA" id="ARBA00022553"/>
    </source>
</evidence>
<dbReference type="InterPro" id="IPR037912">
    <property type="entry name" value="MCRS1"/>
</dbReference>
<reference evidence="28" key="2">
    <citation type="submission" date="2007-04" db="EMBL/GenBank/DDBJ databases">
        <title>The genome of the human body louse.</title>
        <authorList>
            <consortium name="The Human Body Louse Genome Consortium"/>
            <person name="Kirkness E."/>
            <person name="Walenz B."/>
            <person name="Hass B."/>
            <person name="Bruggner R."/>
            <person name="Strausberg R."/>
        </authorList>
    </citation>
    <scope>NUCLEOTIDE SEQUENCE</scope>
    <source>
        <strain evidence="28">USDA</strain>
    </source>
</reference>
<keyword evidence="14" id="KW-0805">Transcription regulation</keyword>
<organism>
    <name type="scientific">Pediculus humanus subsp. corporis</name>
    <name type="common">Body louse</name>
    <dbReference type="NCBI Taxonomy" id="121224"/>
    <lineage>
        <taxon>Eukaryota</taxon>
        <taxon>Metazoa</taxon>
        <taxon>Ecdysozoa</taxon>
        <taxon>Arthropoda</taxon>
        <taxon>Hexapoda</taxon>
        <taxon>Insecta</taxon>
        <taxon>Pterygota</taxon>
        <taxon>Neoptera</taxon>
        <taxon>Paraneoptera</taxon>
        <taxon>Psocodea</taxon>
        <taxon>Troctomorpha</taxon>
        <taxon>Phthiraptera</taxon>
        <taxon>Anoplura</taxon>
        <taxon>Pediculidae</taxon>
        <taxon>Pediculus</taxon>
    </lineage>
</organism>
<dbReference type="InterPro" id="IPR025999">
    <property type="entry name" value="MCRS_N"/>
</dbReference>
<feature type="compositionally biased region" description="Polar residues" evidence="25">
    <location>
        <begin position="79"/>
        <end position="114"/>
    </location>
</feature>
<keyword evidence="6" id="KW-0158">Chromosome</keyword>
<dbReference type="GO" id="GO:0006281">
    <property type="term" value="P:DNA repair"/>
    <property type="evidence" value="ECO:0007669"/>
    <property type="project" value="UniProtKB-KW"/>
</dbReference>
<evidence type="ECO:0000256" key="4">
    <source>
        <dbReference type="ARBA" id="ARBA00004629"/>
    </source>
</evidence>
<evidence type="ECO:0000256" key="2">
    <source>
        <dbReference type="ARBA" id="ARBA00004604"/>
    </source>
</evidence>
<reference evidence="29" key="3">
    <citation type="submission" date="2020-05" db="UniProtKB">
        <authorList>
            <consortium name="EnsemblMetazoa"/>
        </authorList>
    </citation>
    <scope>IDENTIFICATION</scope>
    <source>
        <strain evidence="29">USDA</strain>
    </source>
</reference>
<feature type="chain" id="PRO_5011412325" description="Microspherule protein 1" evidence="26">
    <location>
        <begin position="21"/>
        <end position="494"/>
    </location>
</feature>
<dbReference type="AlphaFoldDB" id="E0VAR7"/>
<evidence type="ECO:0000256" key="22">
    <source>
        <dbReference type="ARBA" id="ARBA00023328"/>
    </source>
</evidence>
<dbReference type="GO" id="GO:0034451">
    <property type="term" value="C:centriolar satellite"/>
    <property type="evidence" value="ECO:0007669"/>
    <property type="project" value="UniProtKB-SubCell"/>
</dbReference>
<name>E0VAR7_PEDHC</name>
<gene>
    <name evidence="29" type="primary">8232602</name>
    <name evidence="28" type="ORF">Phum_PHUM043250</name>
</gene>
<evidence type="ECO:0000256" key="21">
    <source>
        <dbReference type="ARBA" id="ARBA00023242"/>
    </source>
</evidence>
<dbReference type="CTD" id="8232602"/>
<dbReference type="OMA" id="HNTDGFL"/>
<evidence type="ECO:0000256" key="3">
    <source>
        <dbReference type="ARBA" id="ARBA00004607"/>
    </source>
</evidence>
<dbReference type="Pfam" id="PF00498">
    <property type="entry name" value="FHA"/>
    <property type="match status" value="1"/>
</dbReference>
<evidence type="ECO:0000256" key="15">
    <source>
        <dbReference type="ARBA" id="ARBA00023054"/>
    </source>
</evidence>
<dbReference type="GO" id="GO:0031011">
    <property type="term" value="C:Ino80 complex"/>
    <property type="evidence" value="ECO:0007669"/>
    <property type="project" value="InterPro"/>
</dbReference>
<keyword evidence="22" id="KW-0137">Centromere</keyword>
<dbReference type="GO" id="GO:0002151">
    <property type="term" value="F:G-quadruplex RNA binding"/>
    <property type="evidence" value="ECO:0007669"/>
    <property type="project" value="InterPro"/>
</dbReference>
<keyword evidence="15" id="KW-0175">Coiled coil</keyword>
<feature type="compositionally biased region" description="Basic residues" evidence="25">
    <location>
        <begin position="143"/>
        <end position="154"/>
    </location>
</feature>
<evidence type="ECO:0000313" key="30">
    <source>
        <dbReference type="Proteomes" id="UP000009046"/>
    </source>
</evidence>
<keyword evidence="7" id="KW-0963">Cytoplasm</keyword>
<dbReference type="PANTHER" id="PTHR13233:SF0">
    <property type="entry name" value="MICROSPHERULE PROTEIN 1"/>
    <property type="match status" value="1"/>
</dbReference>
<keyword evidence="19" id="KW-0206">Cytoskeleton</keyword>
<protein>
    <recommendedName>
        <fullName evidence="23">Microspherule protein 1</fullName>
    </recommendedName>
    <alternativeName>
        <fullName evidence="24">58 kDa microspherule protein</fullName>
    </alternativeName>
</protein>
<dbReference type="EnsemblMetazoa" id="PHUM043250-RA">
    <property type="protein sequence ID" value="PHUM043250-PA"/>
    <property type="gene ID" value="PHUM043250"/>
</dbReference>
<evidence type="ECO:0000256" key="1">
    <source>
        <dbReference type="ARBA" id="ARBA00004371"/>
    </source>
</evidence>
<dbReference type="KEGG" id="phu:Phum_PHUM043250"/>
<evidence type="ECO:0000256" key="16">
    <source>
        <dbReference type="ARBA" id="ARBA00023163"/>
    </source>
</evidence>
<keyword evidence="16" id="KW-0804">Transcription</keyword>
<feature type="compositionally biased region" description="Polar residues" evidence="25">
    <location>
        <begin position="122"/>
        <end position="131"/>
    </location>
</feature>
<sequence>MKALLLITWVLLLIKQVVLTLMTLDLKEEGNVNKNVNKRLRKVLSYKLFNLALNSFHSSSRSIKRRKFDDELVQYSSRIESNSTPSAPSGSKASRTRTQSLSSSVTGEPSQPLSPATPLISRRNSGKQPNVGQFKPFSSSQRHGGRGRQRHGRHSFSSSTKDLGRWKPTDDLSLALGVLQTNDLRVVERGVKFSCRFTFQEIQQRWQALLYDPIVSKIAVAAIRNLHPDMIAAVQARALFSKTEEDLLGTIKSTETPTLESLQTLLDNNPQTFYPTRTAKSLFNHWQLLKQYQLLPDQSVQSLPRGDLVLNFSDAEELINDTELGDPRDEALENELAIADRRAKKEIRTLECELSRWQVLVDIVTGISTPDFDNQTLAVLRGRLVRYLMRSREISVGRCTKDHNVDIDLALEGPAGKVSRRQGTIRLRNNGDFFLSSEGKRPFYVDGRPILPGNKYRLNNNSVVEIAGLRFIFLVNQDLIGVIRHEAAKMNLQS</sequence>
<dbReference type="PANTHER" id="PTHR13233">
    <property type="entry name" value="MICROSPHERULE PROTEIN 1"/>
    <property type="match status" value="1"/>
</dbReference>
<dbReference type="FunFam" id="2.60.200.20:FF:000007">
    <property type="entry name" value="microspherule protein 1 isoform X1"/>
    <property type="match status" value="1"/>
</dbReference>
<keyword evidence="30" id="KW-1185">Reference proteome</keyword>
<dbReference type="EMBL" id="AAZO01000508">
    <property type="status" value="NOT_ANNOTATED_CDS"/>
    <property type="molecule type" value="Genomic_DNA"/>
</dbReference>
<dbReference type="Proteomes" id="UP000009046">
    <property type="component" value="Unassembled WGS sequence"/>
</dbReference>
<dbReference type="GO" id="GO:0000922">
    <property type="term" value="C:spindle pole"/>
    <property type="evidence" value="ECO:0007669"/>
    <property type="project" value="UniProtKB-SubCell"/>
</dbReference>
<evidence type="ECO:0000256" key="12">
    <source>
        <dbReference type="ARBA" id="ARBA00022853"/>
    </source>
</evidence>
<dbReference type="HOGENOM" id="CLU_035858_0_0_1"/>
<evidence type="ECO:0000256" key="17">
    <source>
        <dbReference type="ARBA" id="ARBA00023172"/>
    </source>
</evidence>
<dbReference type="InParanoid" id="E0VAR7"/>
<keyword evidence="21" id="KW-0539">Nucleus</keyword>
<evidence type="ECO:0000256" key="25">
    <source>
        <dbReference type="SAM" id="MobiDB-lite"/>
    </source>
</evidence>
<evidence type="ECO:0000256" key="14">
    <source>
        <dbReference type="ARBA" id="ARBA00023015"/>
    </source>
</evidence>
<evidence type="ECO:0000256" key="10">
    <source>
        <dbReference type="ARBA" id="ARBA00022838"/>
    </source>
</evidence>
<keyword evidence="8" id="KW-0597">Phosphoprotein</keyword>
<evidence type="ECO:0000256" key="13">
    <source>
        <dbReference type="ARBA" id="ARBA00022990"/>
    </source>
</evidence>
<dbReference type="Pfam" id="PF13325">
    <property type="entry name" value="MCRS_N"/>
    <property type="match status" value="1"/>
</dbReference>
<evidence type="ECO:0000259" key="27">
    <source>
        <dbReference type="PROSITE" id="PS50006"/>
    </source>
</evidence>
<keyword evidence="9" id="KW-0227">DNA damage</keyword>
<evidence type="ECO:0000256" key="18">
    <source>
        <dbReference type="ARBA" id="ARBA00023204"/>
    </source>
</evidence>
<dbReference type="GO" id="GO:0051052">
    <property type="term" value="P:regulation of DNA metabolic process"/>
    <property type="evidence" value="ECO:0007669"/>
    <property type="project" value="UniProtKB-ARBA"/>
</dbReference>
<keyword evidence="13" id="KW-0007">Acetylation</keyword>
<dbReference type="GeneID" id="8232602"/>
<dbReference type="RefSeq" id="XP_002423211.1">
    <property type="nucleotide sequence ID" value="XM_002423166.1"/>
</dbReference>
<dbReference type="InterPro" id="IPR008984">
    <property type="entry name" value="SMAD_FHA_dom_sf"/>
</dbReference>
<evidence type="ECO:0000256" key="26">
    <source>
        <dbReference type="SAM" id="SignalP"/>
    </source>
</evidence>
<keyword evidence="10" id="KW-0995">Kinetochore</keyword>
<dbReference type="OrthoDB" id="10262769at2759"/>
<evidence type="ECO:0000256" key="9">
    <source>
        <dbReference type="ARBA" id="ARBA00022763"/>
    </source>
</evidence>
<feature type="signal peptide" evidence="26">
    <location>
        <begin position="1"/>
        <end position="20"/>
    </location>
</feature>
<evidence type="ECO:0000256" key="24">
    <source>
        <dbReference type="ARBA" id="ARBA00075730"/>
    </source>
</evidence>
<evidence type="ECO:0000256" key="20">
    <source>
        <dbReference type="ARBA" id="ARBA00023228"/>
    </source>
</evidence>
<dbReference type="GO" id="GO:0071339">
    <property type="term" value="C:MLL1 complex"/>
    <property type="evidence" value="ECO:0007669"/>
    <property type="project" value="InterPro"/>
</dbReference>
<keyword evidence="12" id="KW-0156">Chromatin regulator</keyword>
<dbReference type="FunCoup" id="E0VAR7">
    <property type="interactions" value="1380"/>
</dbReference>
<dbReference type="PROSITE" id="PS50006">
    <property type="entry name" value="FHA_DOMAIN"/>
    <property type="match status" value="1"/>
</dbReference>
<dbReference type="eggNOG" id="KOG2293">
    <property type="taxonomic scope" value="Eukaryota"/>
</dbReference>